<feature type="repeat" description="WD" evidence="1">
    <location>
        <begin position="612"/>
        <end position="653"/>
    </location>
</feature>
<dbReference type="Proteomes" id="UP000605970">
    <property type="component" value="Unassembled WGS sequence"/>
</dbReference>
<dbReference type="InterPro" id="IPR015943">
    <property type="entry name" value="WD40/YVTN_repeat-like_dom_sf"/>
</dbReference>
<dbReference type="SUPFAM" id="SSF50978">
    <property type="entry name" value="WD40 repeat-like"/>
    <property type="match status" value="1"/>
</dbReference>
<evidence type="ECO:0000313" key="5">
    <source>
        <dbReference type="Proteomes" id="UP000605970"/>
    </source>
</evidence>
<dbReference type="GO" id="GO:0005669">
    <property type="term" value="C:transcription factor TFIID complex"/>
    <property type="evidence" value="ECO:0007669"/>
    <property type="project" value="TreeGrafter"/>
</dbReference>
<evidence type="ECO:0000256" key="2">
    <source>
        <dbReference type="SAM" id="Coils"/>
    </source>
</evidence>
<protein>
    <submittedName>
        <fullName evidence="4">WD_REPEATS_REGION domain-containing protein</fullName>
    </submittedName>
</protein>
<evidence type="ECO:0000313" key="4">
    <source>
        <dbReference type="EMBL" id="KAF7638381.1"/>
    </source>
</evidence>
<feature type="repeat" description="WD" evidence="1">
    <location>
        <begin position="695"/>
        <end position="736"/>
    </location>
</feature>
<dbReference type="PROSITE" id="PS50082">
    <property type="entry name" value="WD_REPEATS_2"/>
    <property type="match status" value="2"/>
</dbReference>
<dbReference type="SMART" id="SM00320">
    <property type="entry name" value="WD40"/>
    <property type="match status" value="5"/>
</dbReference>
<comment type="caution">
    <text evidence="4">The sequence shown here is derived from an EMBL/GenBank/DDBJ whole genome shotgun (WGS) entry which is preliminary data.</text>
</comment>
<dbReference type="OrthoDB" id="10266330at2759"/>
<gene>
    <name evidence="4" type="ORF">Mgra_00002064</name>
</gene>
<dbReference type="Pfam" id="PF00400">
    <property type="entry name" value="WD40"/>
    <property type="match status" value="2"/>
</dbReference>
<dbReference type="Gene3D" id="3.20.20.105">
    <property type="entry name" value="Queuine tRNA-ribosyltransferase-like"/>
    <property type="match status" value="1"/>
</dbReference>
<dbReference type="InterPro" id="IPR001680">
    <property type="entry name" value="WD40_rpt"/>
</dbReference>
<dbReference type="EMBL" id="JABEBT010000012">
    <property type="protein sequence ID" value="KAF7638381.1"/>
    <property type="molecule type" value="Genomic_DNA"/>
</dbReference>
<dbReference type="InterPro" id="IPR002616">
    <property type="entry name" value="tRNA_ribo_trans-like"/>
</dbReference>
<dbReference type="InterPro" id="IPR036511">
    <property type="entry name" value="TGT-like_sf"/>
</dbReference>
<dbReference type="AlphaFoldDB" id="A0A8S9ZXJ8"/>
<evidence type="ECO:0000256" key="1">
    <source>
        <dbReference type="PROSITE-ProRule" id="PRU00221"/>
    </source>
</evidence>
<dbReference type="Gene3D" id="2.130.10.10">
    <property type="entry name" value="YVTN repeat-like/Quinoprotein amine dehydrogenase"/>
    <property type="match status" value="1"/>
</dbReference>
<dbReference type="PANTHER" id="PTHR19879">
    <property type="entry name" value="TRANSCRIPTION INITIATION FACTOR TFIID"/>
    <property type="match status" value="1"/>
</dbReference>
<keyword evidence="1" id="KW-0853">WD repeat</keyword>
<organism evidence="4 5">
    <name type="scientific">Meloidogyne graminicola</name>
    <dbReference type="NCBI Taxonomy" id="189291"/>
    <lineage>
        <taxon>Eukaryota</taxon>
        <taxon>Metazoa</taxon>
        <taxon>Ecdysozoa</taxon>
        <taxon>Nematoda</taxon>
        <taxon>Chromadorea</taxon>
        <taxon>Rhabditida</taxon>
        <taxon>Tylenchina</taxon>
        <taxon>Tylenchomorpha</taxon>
        <taxon>Tylenchoidea</taxon>
        <taxon>Meloidogynidae</taxon>
        <taxon>Meloidogyninae</taxon>
        <taxon>Meloidogyne</taxon>
    </lineage>
</organism>
<feature type="coiled-coil region" evidence="2">
    <location>
        <begin position="572"/>
        <end position="606"/>
    </location>
</feature>
<dbReference type="GO" id="GO:0006367">
    <property type="term" value="P:transcription initiation at RNA polymerase II promoter"/>
    <property type="evidence" value="ECO:0007669"/>
    <property type="project" value="TreeGrafter"/>
</dbReference>
<feature type="domain" description="tRNA-guanine(15) transglycosylase-like" evidence="3">
    <location>
        <begin position="18"/>
        <end position="405"/>
    </location>
</feature>
<dbReference type="InterPro" id="IPR036322">
    <property type="entry name" value="WD40_repeat_dom_sf"/>
</dbReference>
<dbReference type="GO" id="GO:0006400">
    <property type="term" value="P:tRNA modification"/>
    <property type="evidence" value="ECO:0007669"/>
    <property type="project" value="InterPro"/>
</dbReference>
<dbReference type="GO" id="GO:0016251">
    <property type="term" value="F:RNA polymerase II general transcription initiation factor activity"/>
    <property type="evidence" value="ECO:0007669"/>
    <property type="project" value="TreeGrafter"/>
</dbReference>
<dbReference type="SUPFAM" id="SSF51713">
    <property type="entry name" value="tRNA-guanine transglycosylase"/>
    <property type="match status" value="1"/>
</dbReference>
<evidence type="ECO:0000259" key="3">
    <source>
        <dbReference type="Pfam" id="PF01702"/>
    </source>
</evidence>
<accession>A0A8S9ZXJ8</accession>
<dbReference type="PROSITE" id="PS50294">
    <property type="entry name" value="WD_REPEATS_REGION"/>
    <property type="match status" value="1"/>
</dbReference>
<proteinExistence type="predicted"/>
<name>A0A8S9ZXJ8_9BILA</name>
<dbReference type="Pfam" id="PF01702">
    <property type="entry name" value="TGT"/>
    <property type="match status" value="1"/>
</dbReference>
<dbReference type="PANTHER" id="PTHR19879:SF1">
    <property type="entry name" value="CANNONBALL-RELATED"/>
    <property type="match status" value="1"/>
</dbReference>
<dbReference type="NCBIfam" id="TIGR00449">
    <property type="entry name" value="tgt_general"/>
    <property type="match status" value="1"/>
</dbReference>
<reference evidence="4" key="1">
    <citation type="journal article" date="2020" name="Ecol. Evol.">
        <title>Genome structure and content of the rice root-knot nematode (Meloidogyne graminicola).</title>
        <authorList>
            <person name="Phan N.T."/>
            <person name="Danchin E.G.J."/>
            <person name="Klopp C."/>
            <person name="Perfus-Barbeoch L."/>
            <person name="Kozlowski D.K."/>
            <person name="Koutsovoulos G.D."/>
            <person name="Lopez-Roques C."/>
            <person name="Bouchez O."/>
            <person name="Zahm M."/>
            <person name="Besnard G."/>
            <person name="Bellafiore S."/>
        </authorList>
    </citation>
    <scope>NUCLEOTIDE SEQUENCE</scope>
    <source>
        <strain evidence="4">VN-18</strain>
    </source>
</reference>
<keyword evidence="5" id="KW-1185">Reference proteome</keyword>
<keyword evidence="2" id="KW-0175">Coiled coil</keyword>
<sequence length="869" mass="99211">MFNSFQFSLNSTASFIGRLGQIKFQQDLLPSATKNLCSTPNTMIYTRAGHIPHLTWDIFNAHIGTLEHRERLLIQICLQNIFDSLEIIGESGGIRTFYRFRSEHFLHLSLLDPLSSKDVVTNRHIHFWNRGGRKKIDMEQFKNAILTIIPDSFQTPFDFDTPIDCCNKKLGKCLKRTRNFLEELRRNSEETPQNNFFDKRAVFSIGGGSSIYHRKCFVKELLLQFFPYNFESICLDLSSWSKVGEKDGINFDENFLKQLISETLVSYLKYFTLFYLFLICLPSDILRIVEGPFDPSQVLFLFKQGIDLFDSSYPTLLAEKGFAFNLSNGFPFDQEQFSLIDLNEKSYLDEHITLFSNCECYTCKKGKGYTRSYITHLLLCREMFGYTLLISHNLHEWLRMFFLLRISFVERHKILIFMDESYSPAKILDDSSFGGPSSSTGKQILTTVHEKKHRILYGVSRDDYLTAFAADKKRLKLEKSSKEGKRKETNAPALERIPMPNLPENVKIEYRASMKDAQQRKYRISQENPPSVCLYTLLNSQGDGGICSAAITDNASLLALGYGSSNIQVNALAAENLKMLKEAKELDELDNEIEEFNDEMFNEKNRTKSFTLLGHSGPVHSLSFSCEKRLLLSASRDATIRLWGLEMKRNLVIYRPMAPVWKAIFCNRGYYFAASTADNCVSLWATDRIKPLRIFADAGDDVTELEFHPNCNYIIGGGDKASIHIWDVLTGTCVGRFYDQVIADRGTSSPCGRYLVAAYEAGTIVVWDLAQQRLLLTYDCDDSFEFNTPIQFSRDASIVAIGTPQHGLSFFSMEAASSAAHSSFQQQMPHPILNPSGFDQFVYPTKRTNILDINFTRKNIVIALGVFEQ</sequence>